<dbReference type="SUPFAM" id="SSF54211">
    <property type="entry name" value="Ribosomal protein S5 domain 2-like"/>
    <property type="match status" value="1"/>
</dbReference>
<protein>
    <submittedName>
        <fullName evidence="8">HSP90 family protein</fullName>
    </submittedName>
</protein>
<name>A0A939E191_9CORY</name>
<dbReference type="RefSeq" id="WP_207279067.1">
    <property type="nucleotide sequence ID" value="NZ_JAFLEQ010000015.1"/>
</dbReference>
<dbReference type="Gene3D" id="3.30.565.10">
    <property type="entry name" value="Histidine kinase-like ATPase, C-terminal domain"/>
    <property type="match status" value="1"/>
</dbReference>
<dbReference type="Gene3D" id="3.30.230.80">
    <property type="match status" value="1"/>
</dbReference>
<feature type="region of interest" description="Disordered" evidence="6">
    <location>
        <begin position="603"/>
        <end position="626"/>
    </location>
</feature>
<sequence>MSDHSTQSTNFRVNLAGIVELLSGNLYSGPRVFVRELLQNGLDAITARRDIDPECPARIRFVTDGQTLTVTDTGIGLSAAEAEDLLATIGATSKRDELGFSREDYLGQFGIGMISCFMVSTTIVVYTRSAKKADAPVVRWEGRPDGTWSSRQAEADEIPVELTGPGTTVVLTGLPGERWFDYRTLATLISDYGQYLPVDVTLERPTTDAEHLADNTVPWELTPAAQAEWCREHFGFKPMFGIRLDVPVAGLKGLAYVLPTGAHPSAVPKNRVYLRRMLVTDACVDLLPDWAYFVRVVADAEHLKPTAGRESLFDDSLLAETREALGQAVRDWLSALAREQPDDFRHFIALHATGLKSLGITDPTSLKMVVDSVPYQTSLGLKTLGEVLKKTGSIRYVTTEDQFRAVLPVAEANNLCVVNAGYVYDEQILEQLKIEQPSADVAELKPEQILGVLSPLDASTEARFLDFLSVAEKSLEGQDIICEVRGFSPATLPVVFLSDPEAAGIRLDNRMKDKSGGIYAGLVDIMCKDRPGEHAPRLIFNATTPIVNELAASVIQAPLVVESAVRGFYIQALMTGQHPMDAQVRAWAANLYTPLIRASLKNSATTTGGGAAGTDTGPDTPDEPVS</sequence>
<evidence type="ECO:0000256" key="6">
    <source>
        <dbReference type="SAM" id="MobiDB-lite"/>
    </source>
</evidence>
<evidence type="ECO:0000256" key="1">
    <source>
        <dbReference type="ARBA" id="ARBA00008239"/>
    </source>
</evidence>
<evidence type="ECO:0000256" key="7">
    <source>
        <dbReference type="SAM" id="Phobius"/>
    </source>
</evidence>
<keyword evidence="4" id="KW-0143">Chaperone</keyword>
<dbReference type="SUPFAM" id="SSF55874">
    <property type="entry name" value="ATPase domain of HSP90 chaperone/DNA topoisomerase II/histidine kinase"/>
    <property type="match status" value="1"/>
</dbReference>
<dbReference type="InterPro" id="IPR001404">
    <property type="entry name" value="Hsp90_fam"/>
</dbReference>
<proteinExistence type="inferred from homology"/>
<accession>A0A939E191</accession>
<dbReference type="GO" id="GO:0140662">
    <property type="term" value="F:ATP-dependent protein folding chaperone"/>
    <property type="evidence" value="ECO:0007669"/>
    <property type="project" value="InterPro"/>
</dbReference>
<dbReference type="AlphaFoldDB" id="A0A939E191"/>
<keyword evidence="9" id="KW-1185">Reference proteome</keyword>
<keyword evidence="7" id="KW-0812">Transmembrane</keyword>
<evidence type="ECO:0000256" key="2">
    <source>
        <dbReference type="ARBA" id="ARBA00022741"/>
    </source>
</evidence>
<dbReference type="EMBL" id="JAFLEQ010000015">
    <property type="protein sequence ID" value="MBN9644579.1"/>
    <property type="molecule type" value="Genomic_DNA"/>
</dbReference>
<keyword evidence="3 5" id="KW-0067">ATP-binding</keyword>
<dbReference type="Pfam" id="PF00183">
    <property type="entry name" value="HSP90"/>
    <property type="match status" value="1"/>
</dbReference>
<dbReference type="Proteomes" id="UP000664332">
    <property type="component" value="Unassembled WGS sequence"/>
</dbReference>
<dbReference type="InterPro" id="IPR036890">
    <property type="entry name" value="HATPase_C_sf"/>
</dbReference>
<evidence type="ECO:0000313" key="8">
    <source>
        <dbReference type="EMBL" id="MBN9644579.1"/>
    </source>
</evidence>
<keyword evidence="2 5" id="KW-0547">Nucleotide-binding</keyword>
<dbReference type="GO" id="GO:0016887">
    <property type="term" value="F:ATP hydrolysis activity"/>
    <property type="evidence" value="ECO:0007669"/>
    <property type="project" value="InterPro"/>
</dbReference>
<dbReference type="Pfam" id="PF13589">
    <property type="entry name" value="HATPase_c_3"/>
    <property type="match status" value="1"/>
</dbReference>
<comment type="similarity">
    <text evidence="1">Belongs to the heat shock protein 90 family.</text>
</comment>
<dbReference type="NCBIfam" id="NF010683">
    <property type="entry name" value="PRK14083.1"/>
    <property type="match status" value="1"/>
</dbReference>
<comment type="caution">
    <text evidence="8">The sequence shown here is derived from an EMBL/GenBank/DDBJ whole genome shotgun (WGS) entry which is preliminary data.</text>
</comment>
<dbReference type="PANTHER" id="PTHR11528">
    <property type="entry name" value="HEAT SHOCK PROTEIN 90 FAMILY MEMBER"/>
    <property type="match status" value="1"/>
</dbReference>
<evidence type="ECO:0000256" key="5">
    <source>
        <dbReference type="PIRSR" id="PIRSR002583-1"/>
    </source>
</evidence>
<gene>
    <name evidence="8" type="ORF">JZY06_08145</name>
</gene>
<dbReference type="GO" id="GO:0051082">
    <property type="term" value="F:unfolded protein binding"/>
    <property type="evidence" value="ECO:0007669"/>
    <property type="project" value="InterPro"/>
</dbReference>
<evidence type="ECO:0000256" key="4">
    <source>
        <dbReference type="ARBA" id="ARBA00023186"/>
    </source>
</evidence>
<feature type="transmembrane region" description="Helical" evidence="7">
    <location>
        <begin position="105"/>
        <end position="126"/>
    </location>
</feature>
<keyword evidence="7" id="KW-0472">Membrane</keyword>
<feature type="binding site" evidence="5">
    <location>
        <position position="72"/>
    </location>
    <ligand>
        <name>ATP</name>
        <dbReference type="ChEBI" id="CHEBI:30616"/>
    </ligand>
</feature>
<reference evidence="8" key="1">
    <citation type="submission" date="2021-03" db="EMBL/GenBank/DDBJ databases">
        <authorList>
            <person name="Sun Q."/>
        </authorList>
    </citation>
    <scope>NUCLEOTIDE SEQUENCE</scope>
    <source>
        <strain evidence="8">CCM 8862</strain>
    </source>
</reference>
<feature type="binding site" evidence="5">
    <location>
        <position position="40"/>
    </location>
    <ligand>
        <name>ATP</name>
        <dbReference type="ChEBI" id="CHEBI:30616"/>
    </ligand>
</feature>
<feature type="binding site" evidence="5">
    <location>
        <position position="36"/>
    </location>
    <ligand>
        <name>ATP</name>
        <dbReference type="ChEBI" id="CHEBI:30616"/>
    </ligand>
</feature>
<dbReference type="PIRSF" id="PIRSF002583">
    <property type="entry name" value="Hsp90"/>
    <property type="match status" value="1"/>
</dbReference>
<dbReference type="InterPro" id="IPR020568">
    <property type="entry name" value="Ribosomal_Su5_D2-typ_SF"/>
</dbReference>
<dbReference type="GO" id="GO:0005524">
    <property type="term" value="F:ATP binding"/>
    <property type="evidence" value="ECO:0007669"/>
    <property type="project" value="UniProtKB-KW"/>
</dbReference>
<feature type="binding site" evidence="5">
    <location>
        <position position="167"/>
    </location>
    <ligand>
        <name>ATP</name>
        <dbReference type="ChEBI" id="CHEBI:30616"/>
    </ligand>
</feature>
<keyword evidence="7" id="KW-1133">Transmembrane helix</keyword>
<evidence type="ECO:0000256" key="3">
    <source>
        <dbReference type="ARBA" id="ARBA00022840"/>
    </source>
</evidence>
<evidence type="ECO:0000313" key="9">
    <source>
        <dbReference type="Proteomes" id="UP000664332"/>
    </source>
</evidence>
<organism evidence="8 9">
    <name type="scientific">Corynebacterium mendelii</name>
    <dbReference type="NCBI Taxonomy" id="2765362"/>
    <lineage>
        <taxon>Bacteria</taxon>
        <taxon>Bacillati</taxon>
        <taxon>Actinomycetota</taxon>
        <taxon>Actinomycetes</taxon>
        <taxon>Mycobacteriales</taxon>
        <taxon>Corynebacteriaceae</taxon>
        <taxon>Corynebacterium</taxon>
    </lineage>
</organism>